<evidence type="ECO:0000313" key="3">
    <source>
        <dbReference type="Proteomes" id="UP000604046"/>
    </source>
</evidence>
<evidence type="ECO:0000256" key="1">
    <source>
        <dbReference type="SAM" id="MobiDB-lite"/>
    </source>
</evidence>
<feature type="compositionally biased region" description="Basic and acidic residues" evidence="1">
    <location>
        <begin position="79"/>
        <end position="90"/>
    </location>
</feature>
<organism evidence="2 3">
    <name type="scientific">Symbiodinium natans</name>
    <dbReference type="NCBI Taxonomy" id="878477"/>
    <lineage>
        <taxon>Eukaryota</taxon>
        <taxon>Sar</taxon>
        <taxon>Alveolata</taxon>
        <taxon>Dinophyceae</taxon>
        <taxon>Suessiales</taxon>
        <taxon>Symbiodiniaceae</taxon>
        <taxon>Symbiodinium</taxon>
    </lineage>
</organism>
<feature type="region of interest" description="Disordered" evidence="1">
    <location>
        <begin position="135"/>
        <end position="176"/>
    </location>
</feature>
<dbReference type="EMBL" id="CAJNDS010002057">
    <property type="protein sequence ID" value="CAE7299630.1"/>
    <property type="molecule type" value="Genomic_DNA"/>
</dbReference>
<accession>A0A812NIV1</accession>
<keyword evidence="3" id="KW-1185">Reference proteome</keyword>
<protein>
    <submittedName>
        <fullName evidence="2">Uncharacterized protein</fullName>
    </submittedName>
</protein>
<dbReference type="Proteomes" id="UP000604046">
    <property type="component" value="Unassembled WGS sequence"/>
</dbReference>
<dbReference type="AlphaFoldDB" id="A0A812NIV1"/>
<sequence>MRERAYKQRMLQVQSGVKAVAHQALAEWLMVLLGKVLARGSLTDASGGQGEKDQGHIGCSDREAKTELDEDAEQGRSNVKAERLTRRSMEPRPGMRLPLELQVGPEGFTAGAGDKELLDHSAIQRLRQRLLSGRRRRRDRDMVGGQHELVVEGSGSVEEWPGRLTNSAGLVSNKAT</sequence>
<feature type="compositionally biased region" description="Polar residues" evidence="1">
    <location>
        <begin position="164"/>
        <end position="176"/>
    </location>
</feature>
<proteinExistence type="predicted"/>
<feature type="region of interest" description="Disordered" evidence="1">
    <location>
        <begin position="43"/>
        <end position="97"/>
    </location>
</feature>
<feature type="compositionally biased region" description="Basic and acidic residues" evidence="1">
    <location>
        <begin position="50"/>
        <end position="67"/>
    </location>
</feature>
<reference evidence="2" key="1">
    <citation type="submission" date="2021-02" db="EMBL/GenBank/DDBJ databases">
        <authorList>
            <person name="Dougan E. K."/>
            <person name="Rhodes N."/>
            <person name="Thang M."/>
            <person name="Chan C."/>
        </authorList>
    </citation>
    <scope>NUCLEOTIDE SEQUENCE</scope>
</reference>
<comment type="caution">
    <text evidence="2">The sequence shown here is derived from an EMBL/GenBank/DDBJ whole genome shotgun (WGS) entry which is preliminary data.</text>
</comment>
<name>A0A812NIV1_9DINO</name>
<gene>
    <name evidence="2" type="ORF">SNAT2548_LOCUS15769</name>
</gene>
<evidence type="ECO:0000313" key="2">
    <source>
        <dbReference type="EMBL" id="CAE7299630.1"/>
    </source>
</evidence>